<evidence type="ECO:0000313" key="3">
    <source>
        <dbReference type="Proteomes" id="UP000239204"/>
    </source>
</evidence>
<feature type="region of interest" description="Disordered" evidence="1">
    <location>
        <begin position="1"/>
        <end position="26"/>
    </location>
</feature>
<dbReference type="AlphaFoldDB" id="A0A2S7AEJ4"/>
<dbReference type="Proteomes" id="UP000239204">
    <property type="component" value="Unassembled WGS sequence"/>
</dbReference>
<evidence type="ECO:0000313" key="2">
    <source>
        <dbReference type="EMBL" id="PPU08158.1"/>
    </source>
</evidence>
<protein>
    <submittedName>
        <fullName evidence="2">Uncharacterized protein</fullName>
    </submittedName>
</protein>
<feature type="region of interest" description="Disordered" evidence="1">
    <location>
        <begin position="49"/>
        <end position="72"/>
    </location>
</feature>
<accession>A0A2S7AEJ4</accession>
<evidence type="ECO:0000256" key="1">
    <source>
        <dbReference type="SAM" id="MobiDB-lite"/>
    </source>
</evidence>
<reference evidence="2 3" key="1">
    <citation type="submission" date="2016-08" db="EMBL/GenBank/DDBJ databases">
        <title>Evolution of the type three secretion system and type three effector repertoires in Xanthomonas.</title>
        <authorList>
            <person name="Merda D."/>
            <person name="Briand M."/>
            <person name="Bosis E."/>
            <person name="Rousseau C."/>
            <person name="Portier P."/>
            <person name="Jacques M.-A."/>
            <person name="Fischer-Le Saux M."/>
        </authorList>
    </citation>
    <scope>NUCLEOTIDE SEQUENCE [LARGE SCALE GENOMIC DNA]</scope>
    <source>
        <strain evidence="2 3">CFBP 7645</strain>
    </source>
</reference>
<dbReference type="EMBL" id="MIGY01000002">
    <property type="protein sequence ID" value="PPU08158.1"/>
    <property type="molecule type" value="Genomic_DNA"/>
</dbReference>
<sequence>MLALPQSRPKKAARWSEAGDAMPIPSEAVCPTLPSPAPKGLLRCEMSAAPTTCGTPASRDRFADAAAPPNPR</sequence>
<organism evidence="2 3">
    <name type="scientific">Xanthomonas arboricola</name>
    <dbReference type="NCBI Taxonomy" id="56448"/>
    <lineage>
        <taxon>Bacteria</taxon>
        <taxon>Pseudomonadati</taxon>
        <taxon>Pseudomonadota</taxon>
        <taxon>Gammaproteobacteria</taxon>
        <taxon>Lysobacterales</taxon>
        <taxon>Lysobacteraceae</taxon>
        <taxon>Xanthomonas</taxon>
    </lineage>
</organism>
<comment type="caution">
    <text evidence="2">The sequence shown here is derived from an EMBL/GenBank/DDBJ whole genome shotgun (WGS) entry which is preliminary data.</text>
</comment>
<name>A0A2S7AEJ4_9XANT</name>
<gene>
    <name evidence="2" type="ORF">XarjCFBP7645_11500</name>
</gene>
<proteinExistence type="predicted"/>